<dbReference type="AlphaFoldDB" id="A0AA37Q408"/>
<dbReference type="RefSeq" id="WP_284348666.1">
    <property type="nucleotide sequence ID" value="NZ_BRXS01000001.1"/>
</dbReference>
<dbReference type="SUPFAM" id="SSF54637">
    <property type="entry name" value="Thioesterase/thiol ester dehydrase-isomerase"/>
    <property type="match status" value="1"/>
</dbReference>
<dbReference type="EMBL" id="BRXS01000001">
    <property type="protein sequence ID" value="GLC24217.1"/>
    <property type="molecule type" value="Genomic_DNA"/>
</dbReference>
<dbReference type="PANTHER" id="PTHR31793:SF24">
    <property type="entry name" value="LONG-CHAIN ACYL-COA THIOESTERASE FADM"/>
    <property type="match status" value="1"/>
</dbReference>
<proteinExistence type="predicted"/>
<dbReference type="Proteomes" id="UP001161325">
    <property type="component" value="Unassembled WGS sequence"/>
</dbReference>
<dbReference type="InterPro" id="IPR029069">
    <property type="entry name" value="HotDog_dom_sf"/>
</dbReference>
<gene>
    <name evidence="1" type="ORF">rosag_07300</name>
</gene>
<sequence length="138" mass="15064">MTAPRDTTPRVHRTAVQMRFADTDALGHVNNGSFVLYAETARLEFLGALGGAVQSLILAHLAIDFRRQVTFGQTVVVDTWVERIGQTSVTILHAIRADDAVAAEVRSVVVSFDYAAQRPRPWTDAQRAALDAYRAIGG</sequence>
<evidence type="ECO:0000313" key="1">
    <source>
        <dbReference type="EMBL" id="GLC24217.1"/>
    </source>
</evidence>
<keyword evidence="2" id="KW-1185">Reference proteome</keyword>
<name>A0AA37Q408_9BACT</name>
<dbReference type="Pfam" id="PF13279">
    <property type="entry name" value="4HBT_2"/>
    <property type="match status" value="1"/>
</dbReference>
<evidence type="ECO:0000313" key="2">
    <source>
        <dbReference type="Proteomes" id="UP001161325"/>
    </source>
</evidence>
<dbReference type="InterPro" id="IPR050563">
    <property type="entry name" value="4-hydroxybenzoyl-CoA_TE"/>
</dbReference>
<comment type="caution">
    <text evidence="1">The sequence shown here is derived from an EMBL/GenBank/DDBJ whole genome shotgun (WGS) entry which is preliminary data.</text>
</comment>
<dbReference type="PANTHER" id="PTHR31793">
    <property type="entry name" value="4-HYDROXYBENZOYL-COA THIOESTERASE FAMILY MEMBER"/>
    <property type="match status" value="1"/>
</dbReference>
<dbReference type="Gene3D" id="3.10.129.10">
    <property type="entry name" value="Hotdog Thioesterase"/>
    <property type="match status" value="1"/>
</dbReference>
<reference evidence="1" key="1">
    <citation type="submission" date="2022-08" db="EMBL/GenBank/DDBJ databases">
        <title>Draft genome sequencing of Roseisolibacter agri AW1220.</title>
        <authorList>
            <person name="Tobiishi Y."/>
            <person name="Tonouchi A."/>
        </authorList>
    </citation>
    <scope>NUCLEOTIDE SEQUENCE</scope>
    <source>
        <strain evidence="1">AW1220</strain>
    </source>
</reference>
<accession>A0AA37Q408</accession>
<organism evidence="1 2">
    <name type="scientific">Roseisolibacter agri</name>
    <dbReference type="NCBI Taxonomy" id="2014610"/>
    <lineage>
        <taxon>Bacteria</taxon>
        <taxon>Pseudomonadati</taxon>
        <taxon>Gemmatimonadota</taxon>
        <taxon>Gemmatimonadia</taxon>
        <taxon>Gemmatimonadales</taxon>
        <taxon>Gemmatimonadaceae</taxon>
        <taxon>Roseisolibacter</taxon>
    </lineage>
</organism>
<dbReference type="GO" id="GO:0047617">
    <property type="term" value="F:fatty acyl-CoA hydrolase activity"/>
    <property type="evidence" value="ECO:0007669"/>
    <property type="project" value="TreeGrafter"/>
</dbReference>
<protein>
    <submittedName>
        <fullName evidence="1">Thioesterase</fullName>
    </submittedName>
</protein>
<dbReference type="CDD" id="cd00586">
    <property type="entry name" value="4HBT"/>
    <property type="match status" value="1"/>
</dbReference>